<evidence type="ECO:0000313" key="5">
    <source>
        <dbReference type="Proteomes" id="UP000507470"/>
    </source>
</evidence>
<dbReference type="InterPro" id="IPR036770">
    <property type="entry name" value="Ankyrin_rpt-contain_sf"/>
</dbReference>
<dbReference type="PROSITE" id="PS50088">
    <property type="entry name" value="ANK_REPEAT"/>
    <property type="match status" value="5"/>
</dbReference>
<keyword evidence="2 3" id="KW-0040">ANK repeat</keyword>
<dbReference type="PANTHER" id="PTHR24198">
    <property type="entry name" value="ANKYRIN REPEAT AND PROTEIN KINASE DOMAIN-CONTAINING PROTEIN"/>
    <property type="match status" value="1"/>
</dbReference>
<dbReference type="SUPFAM" id="SSF48403">
    <property type="entry name" value="Ankyrin repeat"/>
    <property type="match status" value="1"/>
</dbReference>
<dbReference type="SMART" id="SM00248">
    <property type="entry name" value="ANK"/>
    <property type="match status" value="6"/>
</dbReference>
<dbReference type="Gene3D" id="1.25.40.20">
    <property type="entry name" value="Ankyrin repeat-containing domain"/>
    <property type="match status" value="2"/>
</dbReference>
<dbReference type="EMBL" id="CACVKT020008352">
    <property type="protein sequence ID" value="CAC5414647.1"/>
    <property type="molecule type" value="Genomic_DNA"/>
</dbReference>
<feature type="repeat" description="ANK" evidence="3">
    <location>
        <begin position="11"/>
        <end position="39"/>
    </location>
</feature>
<dbReference type="Pfam" id="PF13857">
    <property type="entry name" value="Ank_5"/>
    <property type="match status" value="1"/>
</dbReference>
<feature type="repeat" description="ANK" evidence="3">
    <location>
        <begin position="215"/>
        <end position="250"/>
    </location>
</feature>
<dbReference type="OrthoDB" id="6222060at2759"/>
<dbReference type="Pfam" id="PF12796">
    <property type="entry name" value="Ank_2"/>
    <property type="match status" value="1"/>
</dbReference>
<proteinExistence type="predicted"/>
<keyword evidence="5" id="KW-1185">Reference proteome</keyword>
<dbReference type="PANTHER" id="PTHR24198:SF165">
    <property type="entry name" value="ANKYRIN REPEAT-CONTAINING PROTEIN-RELATED"/>
    <property type="match status" value="1"/>
</dbReference>
<reference evidence="4 5" key="1">
    <citation type="submission" date="2020-06" db="EMBL/GenBank/DDBJ databases">
        <authorList>
            <person name="Li R."/>
            <person name="Bekaert M."/>
        </authorList>
    </citation>
    <scope>NUCLEOTIDE SEQUENCE [LARGE SCALE GENOMIC DNA]</scope>
    <source>
        <strain evidence="5">wild</strain>
    </source>
</reference>
<accession>A0A6J8E2M4</accession>
<sequence>MLIFLTGWGLPLHIAIDSFQHEMVRLLLDSGSDPRIQTKWNQTALHIATENRFQGKNTEEIIELLLENGANVNLQDEMNRTALHGAVWNVNIVKLLLDHGANVNLQDKCSRTALHIATANGIGNNTEEITGLLLAHGAKVNLQDETNRTALHGAVWNVNIVKLLLNHGVSVNLQDKSYRTALHITTAKRKRKRNIWDFTDSFLELGAYDDFQDEIDRIALHDAGKTSERHNLDITELLLEHGANVNLLDKKVFRNMESNRDIHINNKIVLCDMFMAAGYPITKYEEPRDKTQADQKLFEHIQNRKFETLSLSSFSRICIRNTLITASDGCAITSKITQLDLPKQLHVYIERLQL</sequence>
<keyword evidence="1" id="KW-0677">Repeat</keyword>
<feature type="repeat" description="ANK" evidence="3">
    <location>
        <begin position="109"/>
        <end position="145"/>
    </location>
</feature>
<dbReference type="AlphaFoldDB" id="A0A6J8E2M4"/>
<dbReference type="Proteomes" id="UP000507470">
    <property type="component" value="Unassembled WGS sequence"/>
</dbReference>
<protein>
    <submittedName>
        <fullName evidence="4">Uncharacterized protein</fullName>
    </submittedName>
</protein>
<dbReference type="Pfam" id="PF00023">
    <property type="entry name" value="Ank"/>
    <property type="match status" value="1"/>
</dbReference>
<feature type="repeat" description="ANK" evidence="3">
    <location>
        <begin position="89"/>
        <end position="108"/>
    </location>
</feature>
<name>A0A6J8E2M4_MYTCO</name>
<evidence type="ECO:0000313" key="4">
    <source>
        <dbReference type="EMBL" id="CAC5414647.1"/>
    </source>
</evidence>
<dbReference type="InterPro" id="IPR002110">
    <property type="entry name" value="Ankyrin_rpt"/>
</dbReference>
<organism evidence="4 5">
    <name type="scientific">Mytilus coruscus</name>
    <name type="common">Sea mussel</name>
    <dbReference type="NCBI Taxonomy" id="42192"/>
    <lineage>
        <taxon>Eukaryota</taxon>
        <taxon>Metazoa</taxon>
        <taxon>Spiralia</taxon>
        <taxon>Lophotrochozoa</taxon>
        <taxon>Mollusca</taxon>
        <taxon>Bivalvia</taxon>
        <taxon>Autobranchia</taxon>
        <taxon>Pteriomorphia</taxon>
        <taxon>Mytilida</taxon>
        <taxon>Mytiloidea</taxon>
        <taxon>Mytilidae</taxon>
        <taxon>Mytilinae</taxon>
        <taxon>Mytilus</taxon>
    </lineage>
</organism>
<evidence type="ECO:0000256" key="1">
    <source>
        <dbReference type="ARBA" id="ARBA00022737"/>
    </source>
</evidence>
<feature type="repeat" description="ANK" evidence="3">
    <location>
        <begin position="40"/>
        <end position="77"/>
    </location>
</feature>
<evidence type="ECO:0000256" key="2">
    <source>
        <dbReference type="ARBA" id="ARBA00023043"/>
    </source>
</evidence>
<gene>
    <name evidence="4" type="ORF">MCOR_47411</name>
</gene>
<dbReference type="PROSITE" id="PS50297">
    <property type="entry name" value="ANK_REP_REGION"/>
    <property type="match status" value="2"/>
</dbReference>
<evidence type="ECO:0000256" key="3">
    <source>
        <dbReference type="PROSITE-ProRule" id="PRU00023"/>
    </source>
</evidence>